<dbReference type="InterPro" id="IPR007110">
    <property type="entry name" value="Ig-like_dom"/>
</dbReference>
<evidence type="ECO:0000313" key="6">
    <source>
        <dbReference type="Proteomes" id="UP000708208"/>
    </source>
</evidence>
<feature type="signal peptide" evidence="3">
    <location>
        <begin position="1"/>
        <end position="23"/>
    </location>
</feature>
<dbReference type="EMBL" id="CAJVCH010561129">
    <property type="protein sequence ID" value="CAG7831594.1"/>
    <property type="molecule type" value="Genomic_DNA"/>
</dbReference>
<dbReference type="PROSITE" id="PS50835">
    <property type="entry name" value="IG_LIKE"/>
    <property type="match status" value="1"/>
</dbReference>
<evidence type="ECO:0000256" key="2">
    <source>
        <dbReference type="SAM" id="Phobius"/>
    </source>
</evidence>
<keyword evidence="2" id="KW-0472">Membrane</keyword>
<keyword evidence="2" id="KW-0812">Transmembrane</keyword>
<name>A0A8J2LEU0_9HEXA</name>
<gene>
    <name evidence="5" type="ORF">AFUS01_LOCUS41332</name>
</gene>
<keyword evidence="2" id="KW-1133">Transmembrane helix</keyword>
<accession>A0A8J2LEU0</accession>
<evidence type="ECO:0000259" key="4">
    <source>
        <dbReference type="PROSITE" id="PS50835"/>
    </source>
</evidence>
<organism evidence="5 6">
    <name type="scientific">Allacma fusca</name>
    <dbReference type="NCBI Taxonomy" id="39272"/>
    <lineage>
        <taxon>Eukaryota</taxon>
        <taxon>Metazoa</taxon>
        <taxon>Ecdysozoa</taxon>
        <taxon>Arthropoda</taxon>
        <taxon>Hexapoda</taxon>
        <taxon>Collembola</taxon>
        <taxon>Symphypleona</taxon>
        <taxon>Sminthuridae</taxon>
        <taxon>Allacma</taxon>
    </lineage>
</organism>
<keyword evidence="6" id="KW-1185">Reference proteome</keyword>
<evidence type="ECO:0000256" key="3">
    <source>
        <dbReference type="SAM" id="SignalP"/>
    </source>
</evidence>
<feature type="region of interest" description="Disordered" evidence="1">
    <location>
        <begin position="181"/>
        <end position="213"/>
    </location>
</feature>
<dbReference type="OrthoDB" id="10662403at2759"/>
<protein>
    <recommendedName>
        <fullName evidence="4">Ig-like domain-containing protein</fullName>
    </recommendedName>
</protein>
<evidence type="ECO:0000256" key="1">
    <source>
        <dbReference type="SAM" id="MobiDB-lite"/>
    </source>
</evidence>
<feature type="chain" id="PRO_5035191191" description="Ig-like domain-containing protein" evidence="3">
    <location>
        <begin position="24"/>
        <end position="213"/>
    </location>
</feature>
<dbReference type="AlphaFoldDB" id="A0A8J2LEU0"/>
<comment type="caution">
    <text evidence="5">The sequence shown here is derived from an EMBL/GenBank/DDBJ whole genome shotgun (WGS) entry which is preliminary data.</text>
</comment>
<feature type="domain" description="Ig-like" evidence="4">
    <location>
        <begin position="34"/>
        <end position="119"/>
    </location>
</feature>
<feature type="transmembrane region" description="Helical" evidence="2">
    <location>
        <begin position="127"/>
        <end position="148"/>
    </location>
</feature>
<keyword evidence="3" id="KW-0732">Signal</keyword>
<sequence>MEGDWKRSWVLLIFSCLTVLTEGKELDVSSSLGVTQGVEIFALGCPGVLPNFDSVIWLLHEENVLVGAGVNYNNQKYRYHASTGELAIRNVDYTDSGIYRCIVTYGQGDNTIDLRREAQAVELRGNLIRGLLISGLALSLLVAACAVYKYRWREPKYMKYSEELQLVSGLDNLGMDVEHQRKYGRRKSSSASSNVGVEPPPTTSTAAVHITHI</sequence>
<dbReference type="CDD" id="cd00096">
    <property type="entry name" value="Ig"/>
    <property type="match status" value="1"/>
</dbReference>
<dbReference type="Proteomes" id="UP000708208">
    <property type="component" value="Unassembled WGS sequence"/>
</dbReference>
<reference evidence="5" key="1">
    <citation type="submission" date="2021-06" db="EMBL/GenBank/DDBJ databases">
        <authorList>
            <person name="Hodson N. C."/>
            <person name="Mongue J. A."/>
            <person name="Jaron S. K."/>
        </authorList>
    </citation>
    <scope>NUCLEOTIDE SEQUENCE</scope>
</reference>
<evidence type="ECO:0000313" key="5">
    <source>
        <dbReference type="EMBL" id="CAG7831594.1"/>
    </source>
</evidence>
<proteinExistence type="predicted"/>